<dbReference type="PANTHER" id="PTHR30417:SF1">
    <property type="entry name" value="N-ACETYLMURAMOYL-L-ALANINE AMIDASE AMID"/>
    <property type="match status" value="1"/>
</dbReference>
<dbReference type="RefSeq" id="WP_284589699.1">
    <property type="nucleotide sequence ID" value="NZ_JASNVP010000005.1"/>
</dbReference>
<comment type="caution">
    <text evidence="6">The sequence shown here is derived from an EMBL/GenBank/DDBJ whole genome shotgun (WGS) entry which is preliminary data.</text>
</comment>
<feature type="domain" description="N-acetylmuramoyl-L-alanine amidase" evidence="5">
    <location>
        <begin position="16"/>
        <end position="147"/>
    </location>
</feature>
<dbReference type="SMART" id="SM00644">
    <property type="entry name" value="Ami_2"/>
    <property type="match status" value="1"/>
</dbReference>
<evidence type="ECO:0000256" key="1">
    <source>
        <dbReference type="ARBA" id="ARBA00001561"/>
    </source>
</evidence>
<dbReference type="GO" id="GO:0071555">
    <property type="term" value="P:cell wall organization"/>
    <property type="evidence" value="ECO:0007669"/>
    <property type="project" value="UniProtKB-KW"/>
</dbReference>
<evidence type="ECO:0000256" key="2">
    <source>
        <dbReference type="ARBA" id="ARBA00011901"/>
    </source>
</evidence>
<proteinExistence type="predicted"/>
<dbReference type="EMBL" id="JASNVP010000005">
    <property type="protein sequence ID" value="MDK4326142.1"/>
    <property type="molecule type" value="Genomic_DNA"/>
</dbReference>
<evidence type="ECO:0000259" key="5">
    <source>
        <dbReference type="SMART" id="SM00644"/>
    </source>
</evidence>
<dbReference type="GO" id="GO:0009253">
    <property type="term" value="P:peptidoglycan catabolic process"/>
    <property type="evidence" value="ECO:0007669"/>
    <property type="project" value="InterPro"/>
</dbReference>
<dbReference type="InterPro" id="IPR002502">
    <property type="entry name" value="Amidase_domain"/>
</dbReference>
<sequence>MKDYYKVQPDEVKLLQKHFTKGRGGHRIKYITRHHLAMVGDTAAVWQVWQSRQASAHYVVDPHGRTGQLVWDSDTAWANANATSNRETIAIEHSNSAGSPGWPISDATIIAGARLAAALCLFYKLGRPAFGHNIRDHRQFTGTSCPHHLALGGKYHDRWMSEAQRFYDLLVAGKVHPNGSLKEPEPRKEPKDVLKDLLTFKYFTDFTKGFFGPVVSDVKDVREQVTGGRNAGQYPGWSISQLVKNYQAKPGDRGTLPEMLAVIVTELGKLRDDIDQIKKNGAK</sequence>
<organism evidence="6 7">
    <name type="scientific">Corynebacterium propinquum</name>
    <dbReference type="NCBI Taxonomy" id="43769"/>
    <lineage>
        <taxon>Bacteria</taxon>
        <taxon>Bacillati</taxon>
        <taxon>Actinomycetota</taxon>
        <taxon>Actinomycetes</taxon>
        <taxon>Mycobacteriales</taxon>
        <taxon>Corynebacteriaceae</taxon>
        <taxon>Corynebacterium</taxon>
    </lineage>
</organism>
<dbReference type="GO" id="GO:0009254">
    <property type="term" value="P:peptidoglycan turnover"/>
    <property type="evidence" value="ECO:0007669"/>
    <property type="project" value="TreeGrafter"/>
</dbReference>
<gene>
    <name evidence="6" type="ORF">QPX54_06395</name>
</gene>
<evidence type="ECO:0000313" key="7">
    <source>
        <dbReference type="Proteomes" id="UP001226160"/>
    </source>
</evidence>
<reference evidence="6" key="1">
    <citation type="submission" date="2023-05" db="EMBL/GenBank/DDBJ databases">
        <title>Metabolic capabilities are highly conserved among human nasal-associated Corynebacterium species in pangenomic analyses.</title>
        <authorList>
            <person name="Tran T.H."/>
            <person name="Roberts A.Q."/>
            <person name="Escapa I.F."/>
            <person name="Gao W."/>
            <person name="Conlan S."/>
            <person name="Kong H."/>
            <person name="Segre J.A."/>
            <person name="Kelly M.S."/>
            <person name="Lemon K.P."/>
        </authorList>
    </citation>
    <scope>NUCLEOTIDE SEQUENCE</scope>
    <source>
        <strain evidence="6">KPL2654</strain>
    </source>
</reference>
<dbReference type="SUPFAM" id="SSF55846">
    <property type="entry name" value="N-acetylmuramoyl-L-alanine amidase-like"/>
    <property type="match status" value="1"/>
</dbReference>
<evidence type="ECO:0000313" key="6">
    <source>
        <dbReference type="EMBL" id="MDK4326142.1"/>
    </source>
</evidence>
<dbReference type="AlphaFoldDB" id="A0AAP4BTH2"/>
<dbReference type="InterPro" id="IPR036505">
    <property type="entry name" value="Amidase/PGRP_sf"/>
</dbReference>
<evidence type="ECO:0000256" key="4">
    <source>
        <dbReference type="ARBA" id="ARBA00023316"/>
    </source>
</evidence>
<dbReference type="InterPro" id="IPR051206">
    <property type="entry name" value="NAMLAA_amidase_2"/>
</dbReference>
<dbReference type="Pfam" id="PF01510">
    <property type="entry name" value="Amidase_2"/>
    <property type="match status" value="1"/>
</dbReference>
<keyword evidence="4" id="KW-0961">Cell wall biogenesis/degradation</keyword>
<comment type="catalytic activity">
    <reaction evidence="1">
        <text>Hydrolyzes the link between N-acetylmuramoyl residues and L-amino acid residues in certain cell-wall glycopeptides.</text>
        <dbReference type="EC" id="3.5.1.28"/>
    </reaction>
</comment>
<dbReference type="GO" id="GO:0008745">
    <property type="term" value="F:N-acetylmuramoyl-L-alanine amidase activity"/>
    <property type="evidence" value="ECO:0007669"/>
    <property type="project" value="UniProtKB-EC"/>
</dbReference>
<dbReference type="Proteomes" id="UP001226160">
    <property type="component" value="Unassembled WGS sequence"/>
</dbReference>
<name>A0AAP4BTH2_9CORY</name>
<dbReference type="PANTHER" id="PTHR30417">
    <property type="entry name" value="N-ACETYLMURAMOYL-L-ALANINE AMIDASE AMID"/>
    <property type="match status" value="1"/>
</dbReference>
<protein>
    <recommendedName>
        <fullName evidence="2">N-acetylmuramoyl-L-alanine amidase</fullName>
        <ecNumber evidence="2">3.5.1.28</ecNumber>
    </recommendedName>
</protein>
<dbReference type="EC" id="3.5.1.28" evidence="2"/>
<dbReference type="CDD" id="cd06583">
    <property type="entry name" value="PGRP"/>
    <property type="match status" value="1"/>
</dbReference>
<dbReference type="Gene3D" id="3.40.80.10">
    <property type="entry name" value="Peptidoglycan recognition protein-like"/>
    <property type="match status" value="1"/>
</dbReference>
<accession>A0AAP4BTH2</accession>
<evidence type="ECO:0000256" key="3">
    <source>
        <dbReference type="ARBA" id="ARBA00022801"/>
    </source>
</evidence>
<keyword evidence="3" id="KW-0378">Hydrolase</keyword>